<dbReference type="Proteomes" id="UP000663845">
    <property type="component" value="Unassembled WGS sequence"/>
</dbReference>
<evidence type="ECO:0000256" key="1">
    <source>
        <dbReference type="PROSITE-ProRule" id="PRU00339"/>
    </source>
</evidence>
<protein>
    <recommendedName>
        <fullName evidence="5">Tetratricopeptide repeat protein</fullName>
    </recommendedName>
</protein>
<name>A0A814A6M9_9BILA</name>
<evidence type="ECO:0000313" key="3">
    <source>
        <dbReference type="EMBL" id="CAF4186280.1"/>
    </source>
</evidence>
<proteinExistence type="predicted"/>
<gene>
    <name evidence="2" type="ORF">JYZ213_LOCUS11015</name>
    <name evidence="3" type="ORF">OXD698_LOCUS40026</name>
</gene>
<dbReference type="PANTHER" id="PTHR10098">
    <property type="entry name" value="RAPSYN-RELATED"/>
    <property type="match status" value="1"/>
</dbReference>
<organism evidence="2 4">
    <name type="scientific">Adineta steineri</name>
    <dbReference type="NCBI Taxonomy" id="433720"/>
    <lineage>
        <taxon>Eukaryota</taxon>
        <taxon>Metazoa</taxon>
        <taxon>Spiralia</taxon>
        <taxon>Gnathifera</taxon>
        <taxon>Rotifera</taxon>
        <taxon>Eurotatoria</taxon>
        <taxon>Bdelloidea</taxon>
        <taxon>Adinetida</taxon>
        <taxon>Adinetidae</taxon>
        <taxon>Adineta</taxon>
    </lineage>
</organism>
<dbReference type="PROSITE" id="PS50005">
    <property type="entry name" value="TPR"/>
    <property type="match status" value="2"/>
</dbReference>
<keyword evidence="1" id="KW-0802">TPR repeat</keyword>
<dbReference type="InterPro" id="IPR011990">
    <property type="entry name" value="TPR-like_helical_dom_sf"/>
</dbReference>
<dbReference type="SMART" id="SM00028">
    <property type="entry name" value="TPR"/>
    <property type="match status" value="4"/>
</dbReference>
<evidence type="ECO:0000313" key="2">
    <source>
        <dbReference type="EMBL" id="CAF0909817.1"/>
    </source>
</evidence>
<feature type="repeat" description="TPR" evidence="1">
    <location>
        <begin position="444"/>
        <end position="477"/>
    </location>
</feature>
<dbReference type="EMBL" id="CAJOAZ010008531">
    <property type="protein sequence ID" value="CAF4186280.1"/>
    <property type="molecule type" value="Genomic_DNA"/>
</dbReference>
<comment type="caution">
    <text evidence="2">The sequence shown here is derived from an EMBL/GenBank/DDBJ whole genome shotgun (WGS) entry which is preliminary data.</text>
</comment>
<dbReference type="SUPFAM" id="SSF48452">
    <property type="entry name" value="TPR-like"/>
    <property type="match status" value="2"/>
</dbReference>
<dbReference type="Proteomes" id="UP000663844">
    <property type="component" value="Unassembled WGS sequence"/>
</dbReference>
<dbReference type="EMBL" id="CAJNOG010000082">
    <property type="protein sequence ID" value="CAF0909817.1"/>
    <property type="molecule type" value="Genomic_DNA"/>
</dbReference>
<accession>A0A814A6M9</accession>
<evidence type="ECO:0000313" key="4">
    <source>
        <dbReference type="Proteomes" id="UP000663845"/>
    </source>
</evidence>
<feature type="repeat" description="TPR" evidence="1">
    <location>
        <begin position="565"/>
        <end position="598"/>
    </location>
</feature>
<dbReference type="AlphaFoldDB" id="A0A814A6M9"/>
<evidence type="ECO:0008006" key="5">
    <source>
        <dbReference type="Google" id="ProtNLM"/>
    </source>
</evidence>
<dbReference type="Gene3D" id="1.25.40.10">
    <property type="entry name" value="Tetratricopeptide repeat domain"/>
    <property type="match status" value="2"/>
</dbReference>
<sequence>MEYQLRHLTDTLKTYDEEQECIDYISTIPLQSQPSSVYFILSDEFCDSICPIIERQQLIKPSIYIFTAGTIPLSFIRDKSKNERYQYFLNHNHLVQRLSKDLDTEEKISMSIYIQDMKNVSIKVLDKESQIFLLYQMLTVTFEGRQRDTTEKDDFWNIFNQYEERHVLNLEDIHLFEDIIQWYTSDTFISQLLNEALRTKNIYLLYKLRYFIRNLINKLFNQHSNTSLDDNGQILTSYRKQCMTKEKLIKLKVNVNRLLSINEFYLTTIEKPTDILEQSESADMECVLFQIDIDTNTKITYPYTIINNYRSEILFTFGTVFQIHSVALDADTYIWNVKLVMNEEVENQVIDLIEQLGNEFGYPFDFMTVGGLMDDLEEYDKAIECYKIFLGETSEDDEYIPMAYRHLGLSYYHNASYIEALENYYKELMCYRSRSISPHDELLVHIYTDIGDVYSRRYQHAVAIDYYEEAYRIQKTYLPQISATNLYSRIGNAYSKIGDKQKHLEYLSRTVLIKHEDSSYMMLSDDPSFNKTINYTTALESFEETLINLLNNKSSETQQFDYDIATLHYKIGEIYFKMEKYEQALNQFKNGVDIYLNLFPLTLSNLVRNYDTITDTSILILQNYLSEHEFYFRMVPLRYSLLAKTYDYMATTYFLDSEHTETAFSLYKLAIAIKSIQQDY</sequence>
<reference evidence="2" key="1">
    <citation type="submission" date="2021-02" db="EMBL/GenBank/DDBJ databases">
        <authorList>
            <person name="Nowell W R."/>
        </authorList>
    </citation>
    <scope>NUCLEOTIDE SEQUENCE</scope>
</reference>
<dbReference type="Pfam" id="PF13424">
    <property type="entry name" value="TPR_12"/>
    <property type="match status" value="1"/>
</dbReference>
<dbReference type="InterPro" id="IPR019734">
    <property type="entry name" value="TPR_rpt"/>
</dbReference>